<dbReference type="PANTHER" id="PTHR46801:SF2">
    <property type="entry name" value="LIPOPOLYSACCHARIDE-BINDING PROTEIN"/>
    <property type="match status" value="1"/>
</dbReference>
<dbReference type="SUPFAM" id="SSF55394">
    <property type="entry name" value="Bactericidal permeability-increasing protein, BPI"/>
    <property type="match status" value="3"/>
</dbReference>
<dbReference type="Pfam" id="PF01273">
    <property type="entry name" value="LBP_BPI_CETP"/>
    <property type="match status" value="1"/>
</dbReference>
<name>A0A2Z7BVB7_9LAMI</name>
<dbReference type="Gene3D" id="3.15.20.10">
    <property type="entry name" value="Bactericidal permeability-increasing protein, domain 2"/>
    <property type="match status" value="1"/>
</dbReference>
<dbReference type="GO" id="GO:0005615">
    <property type="term" value="C:extracellular space"/>
    <property type="evidence" value="ECO:0007669"/>
    <property type="project" value="InterPro"/>
</dbReference>
<keyword evidence="2" id="KW-0732">Signal</keyword>
<dbReference type="EMBL" id="KV003914">
    <property type="protein sequence ID" value="KZV36197.1"/>
    <property type="molecule type" value="Genomic_DNA"/>
</dbReference>
<dbReference type="AlphaFoldDB" id="A0A2Z7BVB7"/>
<sequence length="518" mass="57588">MARAAVPFLLFLIFAFSCLHARSDEEGHIKVRLSNKGLDFFKDLLIKKAESSLVPIELPDIEKSAKIPVVGKVHMALSSIVIETIDVISSTVQTGDSGIVIGVSRATANMSMNWSYSYKTWLLPISVSDEGTAAVQKTILYPVIVDQFVAKRNDVEASPAKKRNDDLGRLTQGMDVNLTLSPTTLQGSLKLDVLDCVCDVKDISIKLDGGASWLYQGLVDAFEGKISSSIENAISKKLEDGVGNINSILRSLPKEVYVVHFARLNITFVDDPELSDSSLDLKINGLFSRRDEELTSQYQRSLQSTLLFTTVDKMVRISLHEDFLKSASYVFFYANKMQWIVDKAPNQSFLNTAGWRFLVPQLYKMYPDDDIYLNLSVSSPPILKIEKQQLKASLPLDVVINVLDATEVKPVACISVVINTSVYAEISSNSLGGSIKLNSLTMSLKWSEIGDLHMHLIQAFVSSIMETLVLPYVNLKLDKGFRLPTFHGYELQDAIIFCRDHWILLYSDLGSVKQLDGV</sequence>
<dbReference type="Pfam" id="PF02886">
    <property type="entry name" value="LBP_BPI_CETP_C"/>
    <property type="match status" value="1"/>
</dbReference>
<dbReference type="InterPro" id="IPR017943">
    <property type="entry name" value="Bactericidal_perm-incr_a/b_dom"/>
</dbReference>
<dbReference type="PROSITE" id="PS51257">
    <property type="entry name" value="PROKAR_LIPOPROTEIN"/>
    <property type="match status" value="1"/>
</dbReference>
<keyword evidence="1" id="KW-0325">Glycoprotein</keyword>
<evidence type="ECO:0000256" key="1">
    <source>
        <dbReference type="ARBA" id="ARBA00023180"/>
    </source>
</evidence>
<dbReference type="PANTHER" id="PTHR46801">
    <property type="entry name" value="OS06G0309200 PROTEIN"/>
    <property type="match status" value="1"/>
</dbReference>
<evidence type="ECO:0000313" key="4">
    <source>
        <dbReference type="EMBL" id="KZV36197.1"/>
    </source>
</evidence>
<organism evidence="4 5">
    <name type="scientific">Dorcoceras hygrometricum</name>
    <dbReference type="NCBI Taxonomy" id="472368"/>
    <lineage>
        <taxon>Eukaryota</taxon>
        <taxon>Viridiplantae</taxon>
        <taxon>Streptophyta</taxon>
        <taxon>Embryophyta</taxon>
        <taxon>Tracheophyta</taxon>
        <taxon>Spermatophyta</taxon>
        <taxon>Magnoliopsida</taxon>
        <taxon>eudicotyledons</taxon>
        <taxon>Gunneridae</taxon>
        <taxon>Pentapetalae</taxon>
        <taxon>asterids</taxon>
        <taxon>lamiids</taxon>
        <taxon>Lamiales</taxon>
        <taxon>Gesneriaceae</taxon>
        <taxon>Didymocarpoideae</taxon>
        <taxon>Trichosporeae</taxon>
        <taxon>Loxocarpinae</taxon>
        <taxon>Dorcoceras</taxon>
    </lineage>
</organism>
<dbReference type="Gene3D" id="3.15.10.10">
    <property type="entry name" value="Bactericidal permeability-increasing protein, domain 1"/>
    <property type="match status" value="2"/>
</dbReference>
<evidence type="ECO:0000256" key="2">
    <source>
        <dbReference type="SAM" id="SignalP"/>
    </source>
</evidence>
<gene>
    <name evidence="4" type="ORF">F511_14215</name>
</gene>
<dbReference type="GO" id="GO:0008289">
    <property type="term" value="F:lipid binding"/>
    <property type="evidence" value="ECO:0007669"/>
    <property type="project" value="InterPro"/>
</dbReference>
<accession>A0A2Z7BVB7</accession>
<protein>
    <submittedName>
        <fullName evidence="4">BPI/LBP family protein-like</fullName>
    </submittedName>
</protein>
<feature type="signal peptide" evidence="2">
    <location>
        <begin position="1"/>
        <end position="21"/>
    </location>
</feature>
<dbReference type="InterPro" id="IPR045897">
    <property type="entry name" value="BPI/LBP_pln"/>
</dbReference>
<proteinExistence type="predicted"/>
<dbReference type="PIRSF" id="PIRSF002417">
    <property type="entry name" value="Lipid_binding_protein"/>
    <property type="match status" value="1"/>
</dbReference>
<feature type="domain" description="Lipid-binding serum glycoprotein C-terminal" evidence="3">
    <location>
        <begin position="309"/>
        <end position="507"/>
    </location>
</feature>
<dbReference type="InterPro" id="IPR001124">
    <property type="entry name" value="Lipid-bd_serum_glycop_C"/>
</dbReference>
<dbReference type="SMART" id="SM00329">
    <property type="entry name" value="BPI2"/>
    <property type="match status" value="1"/>
</dbReference>
<dbReference type="InterPro" id="IPR017942">
    <property type="entry name" value="Lipid-bd_serum_glycop_N"/>
</dbReference>
<dbReference type="OrthoDB" id="10255543at2759"/>
<dbReference type="InterPro" id="IPR030675">
    <property type="entry name" value="BPI/LBP"/>
</dbReference>
<evidence type="ECO:0000259" key="3">
    <source>
        <dbReference type="SMART" id="SM00329"/>
    </source>
</evidence>
<reference evidence="4 5" key="1">
    <citation type="journal article" date="2015" name="Proc. Natl. Acad. Sci. U.S.A.">
        <title>The resurrection genome of Boea hygrometrica: A blueprint for survival of dehydration.</title>
        <authorList>
            <person name="Xiao L."/>
            <person name="Yang G."/>
            <person name="Zhang L."/>
            <person name="Yang X."/>
            <person name="Zhao S."/>
            <person name="Ji Z."/>
            <person name="Zhou Q."/>
            <person name="Hu M."/>
            <person name="Wang Y."/>
            <person name="Chen M."/>
            <person name="Xu Y."/>
            <person name="Jin H."/>
            <person name="Xiao X."/>
            <person name="Hu G."/>
            <person name="Bao F."/>
            <person name="Hu Y."/>
            <person name="Wan P."/>
            <person name="Li L."/>
            <person name="Deng X."/>
            <person name="Kuang T."/>
            <person name="Xiang C."/>
            <person name="Zhu J.K."/>
            <person name="Oliver M.J."/>
            <person name="He Y."/>
        </authorList>
    </citation>
    <scope>NUCLEOTIDE SEQUENCE [LARGE SCALE GENOMIC DNA]</scope>
    <source>
        <strain evidence="5">cv. XS01</strain>
    </source>
</reference>
<dbReference type="Proteomes" id="UP000250235">
    <property type="component" value="Unassembled WGS sequence"/>
</dbReference>
<feature type="chain" id="PRO_5016466684" evidence="2">
    <location>
        <begin position="22"/>
        <end position="518"/>
    </location>
</feature>
<evidence type="ECO:0000313" key="5">
    <source>
        <dbReference type="Proteomes" id="UP000250235"/>
    </source>
</evidence>
<keyword evidence="5" id="KW-1185">Reference proteome</keyword>